<feature type="domain" description="CBS" evidence="4">
    <location>
        <begin position="95"/>
        <end position="151"/>
    </location>
</feature>
<sequence>MLTAADVMMHAAVTASSDTSIHEVAGLIYTHGMSCVPVIDGTGRVIGIVSEGDLIGHAEVAGERQLSWWQRFVAGPSVLAHQYAKTHGITAADVMTTDVITVSETTTIAETARLLDEHHIKSVPVVRDDKMVGIVTRANLIKLLAAAEEAEPVSVADAIISERLHDVLGEQPWANLAAKNIVVQDGVVHLFGIVASDEERHAVRVAAGNVAGVKAVQDHCSMSQIGQYEL</sequence>
<dbReference type="PROSITE" id="PS50914">
    <property type="entry name" value="BON"/>
    <property type="match status" value="1"/>
</dbReference>
<reference evidence="5" key="1">
    <citation type="journal article" date="2014" name="Int. J. Syst. Evol. Microbiol.">
        <title>Complete genome sequence of Corynebacterium casei LMG S-19264T (=DSM 44701T), isolated from a smear-ripened cheese.</title>
        <authorList>
            <consortium name="US DOE Joint Genome Institute (JGI-PGF)"/>
            <person name="Walter F."/>
            <person name="Albersmeier A."/>
            <person name="Kalinowski J."/>
            <person name="Ruckert C."/>
        </authorList>
    </citation>
    <scope>NUCLEOTIDE SEQUENCE</scope>
    <source>
        <strain evidence="5">CCM 7684</strain>
    </source>
</reference>
<dbReference type="Gene3D" id="3.30.1340.30">
    <property type="match status" value="1"/>
</dbReference>
<evidence type="ECO:0000313" key="6">
    <source>
        <dbReference type="Proteomes" id="UP000602745"/>
    </source>
</evidence>
<keyword evidence="1 2" id="KW-0129">CBS domain</keyword>
<dbReference type="PANTHER" id="PTHR43080">
    <property type="entry name" value="CBS DOMAIN-CONTAINING PROTEIN CBSX3, MITOCHONDRIAL"/>
    <property type="match status" value="1"/>
</dbReference>
<feature type="domain" description="BON" evidence="3">
    <location>
        <begin position="156"/>
        <end position="224"/>
    </location>
</feature>
<dbReference type="SMART" id="SM00116">
    <property type="entry name" value="CBS"/>
    <property type="match status" value="2"/>
</dbReference>
<dbReference type="CDD" id="cd04586">
    <property type="entry name" value="CBS_pair_BON_assoc"/>
    <property type="match status" value="1"/>
</dbReference>
<dbReference type="InterPro" id="IPR017080">
    <property type="entry name" value="UCP036990_CBS_BON"/>
</dbReference>
<proteinExistence type="predicted"/>
<evidence type="ECO:0000313" key="5">
    <source>
        <dbReference type="EMBL" id="GGE52475.1"/>
    </source>
</evidence>
<dbReference type="SUPFAM" id="SSF54631">
    <property type="entry name" value="CBS-domain pair"/>
    <property type="match status" value="1"/>
</dbReference>
<dbReference type="Pfam" id="PF00571">
    <property type="entry name" value="CBS"/>
    <property type="match status" value="2"/>
</dbReference>
<feature type="domain" description="CBS" evidence="4">
    <location>
        <begin position="8"/>
        <end position="66"/>
    </location>
</feature>
<protein>
    <submittedName>
        <fullName evidence="5">Histidine kinase</fullName>
    </submittedName>
</protein>
<comment type="caution">
    <text evidence="5">The sequence shown here is derived from an EMBL/GenBank/DDBJ whole genome shotgun (WGS) entry which is preliminary data.</text>
</comment>
<gene>
    <name evidence="5" type="ORF">GCM10007276_31870</name>
</gene>
<evidence type="ECO:0000256" key="2">
    <source>
        <dbReference type="PROSITE-ProRule" id="PRU00703"/>
    </source>
</evidence>
<dbReference type="Gene3D" id="3.10.580.10">
    <property type="entry name" value="CBS-domain"/>
    <property type="match status" value="1"/>
</dbReference>
<keyword evidence="6" id="KW-1185">Reference proteome</keyword>
<dbReference type="PANTHER" id="PTHR43080:SF26">
    <property type="entry name" value="REGULATORY PROTEIN"/>
    <property type="match status" value="1"/>
</dbReference>
<dbReference type="PIRSF" id="PIRSF036990">
    <property type="entry name" value="UCP036990_CBS_BON"/>
    <property type="match status" value="1"/>
</dbReference>
<accession>A0A8J2YLT6</accession>
<dbReference type="GO" id="GO:0016301">
    <property type="term" value="F:kinase activity"/>
    <property type="evidence" value="ECO:0007669"/>
    <property type="project" value="UniProtKB-KW"/>
</dbReference>
<keyword evidence="5" id="KW-0808">Transferase</keyword>
<evidence type="ECO:0000259" key="3">
    <source>
        <dbReference type="PROSITE" id="PS50914"/>
    </source>
</evidence>
<dbReference type="InterPro" id="IPR046342">
    <property type="entry name" value="CBS_dom_sf"/>
</dbReference>
<dbReference type="InterPro" id="IPR000644">
    <property type="entry name" value="CBS_dom"/>
</dbReference>
<dbReference type="Pfam" id="PF04972">
    <property type="entry name" value="BON"/>
    <property type="match status" value="1"/>
</dbReference>
<dbReference type="InterPro" id="IPR007055">
    <property type="entry name" value="BON_dom"/>
</dbReference>
<evidence type="ECO:0000256" key="1">
    <source>
        <dbReference type="ARBA" id="ARBA00023122"/>
    </source>
</evidence>
<dbReference type="PROSITE" id="PS51371">
    <property type="entry name" value="CBS"/>
    <property type="match status" value="2"/>
</dbReference>
<organism evidence="5 6">
    <name type="scientific">Agaricicola taiwanensis</name>
    <dbReference type="NCBI Taxonomy" id="591372"/>
    <lineage>
        <taxon>Bacteria</taxon>
        <taxon>Pseudomonadati</taxon>
        <taxon>Pseudomonadota</taxon>
        <taxon>Alphaproteobacteria</taxon>
        <taxon>Rhodobacterales</taxon>
        <taxon>Paracoccaceae</taxon>
        <taxon>Agaricicola</taxon>
    </lineage>
</organism>
<evidence type="ECO:0000259" key="4">
    <source>
        <dbReference type="PROSITE" id="PS51371"/>
    </source>
</evidence>
<dbReference type="InterPro" id="IPR051257">
    <property type="entry name" value="Diverse_CBS-Domain"/>
</dbReference>
<dbReference type="RefSeq" id="WP_188410818.1">
    <property type="nucleotide sequence ID" value="NZ_BMCP01000005.1"/>
</dbReference>
<keyword evidence="5" id="KW-0418">Kinase</keyword>
<reference evidence="5" key="2">
    <citation type="submission" date="2020-09" db="EMBL/GenBank/DDBJ databases">
        <authorList>
            <person name="Sun Q."/>
            <person name="Sedlacek I."/>
        </authorList>
    </citation>
    <scope>NUCLEOTIDE SEQUENCE</scope>
    <source>
        <strain evidence="5">CCM 7684</strain>
    </source>
</reference>
<dbReference type="Proteomes" id="UP000602745">
    <property type="component" value="Unassembled WGS sequence"/>
</dbReference>
<name>A0A8J2YLT6_9RHOB</name>
<dbReference type="AlphaFoldDB" id="A0A8J2YLT6"/>
<dbReference type="EMBL" id="BMCP01000005">
    <property type="protein sequence ID" value="GGE52475.1"/>
    <property type="molecule type" value="Genomic_DNA"/>
</dbReference>